<feature type="region of interest" description="Disordered" evidence="1">
    <location>
        <begin position="64"/>
        <end position="92"/>
    </location>
</feature>
<sequence length="125" mass="14072">MGKILERGRKKNKCVSKDRSGTLAANKLTSTDQGTVETNATSRSATKQDPLAFDVRQVKKQIRRESKLDHNAPIVLSSIQKSSTAQDDSSKQQISLLLQTKVQSRQMPQADQQRNKIHLHLMFDK</sequence>
<dbReference type="AlphaFoldDB" id="A0AAD3HFK4"/>
<reference evidence="2 3" key="1">
    <citation type="journal article" date="2021" name="Sci. Rep.">
        <title>The genome of the diatom Chaetoceros tenuissimus carries an ancient integrated fragment of an extant virus.</title>
        <authorList>
            <person name="Hongo Y."/>
            <person name="Kimura K."/>
            <person name="Takaki Y."/>
            <person name="Yoshida Y."/>
            <person name="Baba S."/>
            <person name="Kobayashi G."/>
            <person name="Nagasaki K."/>
            <person name="Hano T."/>
            <person name="Tomaru Y."/>
        </authorList>
    </citation>
    <scope>NUCLEOTIDE SEQUENCE [LARGE SCALE GENOMIC DNA]</scope>
    <source>
        <strain evidence="2 3">NIES-3715</strain>
    </source>
</reference>
<feature type="region of interest" description="Disordered" evidence="1">
    <location>
        <begin position="25"/>
        <end position="52"/>
    </location>
</feature>
<keyword evidence="3" id="KW-1185">Reference proteome</keyword>
<name>A0AAD3HFK4_9STRA</name>
<evidence type="ECO:0000256" key="1">
    <source>
        <dbReference type="SAM" id="MobiDB-lite"/>
    </source>
</evidence>
<dbReference type="EMBL" id="BLLK01000075">
    <property type="protein sequence ID" value="GFH61820.1"/>
    <property type="molecule type" value="Genomic_DNA"/>
</dbReference>
<feature type="compositionally biased region" description="Polar residues" evidence="1">
    <location>
        <begin position="77"/>
        <end position="92"/>
    </location>
</feature>
<feature type="compositionally biased region" description="Polar residues" evidence="1">
    <location>
        <begin position="27"/>
        <end position="47"/>
    </location>
</feature>
<gene>
    <name evidence="2" type="ORF">CTEN210_18296</name>
</gene>
<comment type="caution">
    <text evidence="2">The sequence shown here is derived from an EMBL/GenBank/DDBJ whole genome shotgun (WGS) entry which is preliminary data.</text>
</comment>
<accession>A0AAD3HFK4</accession>
<evidence type="ECO:0000313" key="2">
    <source>
        <dbReference type="EMBL" id="GFH61820.1"/>
    </source>
</evidence>
<organism evidence="2 3">
    <name type="scientific">Chaetoceros tenuissimus</name>
    <dbReference type="NCBI Taxonomy" id="426638"/>
    <lineage>
        <taxon>Eukaryota</taxon>
        <taxon>Sar</taxon>
        <taxon>Stramenopiles</taxon>
        <taxon>Ochrophyta</taxon>
        <taxon>Bacillariophyta</taxon>
        <taxon>Coscinodiscophyceae</taxon>
        <taxon>Chaetocerotophycidae</taxon>
        <taxon>Chaetocerotales</taxon>
        <taxon>Chaetocerotaceae</taxon>
        <taxon>Chaetoceros</taxon>
    </lineage>
</organism>
<protein>
    <submittedName>
        <fullName evidence="2">Uncharacterized protein</fullName>
    </submittedName>
</protein>
<evidence type="ECO:0000313" key="3">
    <source>
        <dbReference type="Proteomes" id="UP001054902"/>
    </source>
</evidence>
<dbReference type="Proteomes" id="UP001054902">
    <property type="component" value="Unassembled WGS sequence"/>
</dbReference>
<proteinExistence type="predicted"/>